<gene>
    <name evidence="2" type="ORF">N7U66_18725</name>
</gene>
<name>A0A9E8MWG9_9FLAO</name>
<organism evidence="2 3">
    <name type="scientific">Lacinutrix neustonica</name>
    <dbReference type="NCBI Taxonomy" id="2980107"/>
    <lineage>
        <taxon>Bacteria</taxon>
        <taxon>Pseudomonadati</taxon>
        <taxon>Bacteroidota</taxon>
        <taxon>Flavobacteriia</taxon>
        <taxon>Flavobacteriales</taxon>
        <taxon>Flavobacteriaceae</taxon>
        <taxon>Lacinutrix</taxon>
    </lineage>
</organism>
<evidence type="ECO:0000313" key="3">
    <source>
        <dbReference type="Proteomes" id="UP001164705"/>
    </source>
</evidence>
<dbReference type="Proteomes" id="UP001164705">
    <property type="component" value="Chromosome"/>
</dbReference>
<dbReference type="SUPFAM" id="SSF53448">
    <property type="entry name" value="Nucleotide-diphospho-sugar transferases"/>
    <property type="match status" value="1"/>
</dbReference>
<reference evidence="2" key="1">
    <citation type="submission" date="2022-11" db="EMBL/GenBank/DDBJ databases">
        <title>Lacinutrix neustonica HL-RS19T sp. nov., isolated from the surface microlayer sample of brackish Lake Shihwa.</title>
        <authorList>
            <person name="Choi J.Y."/>
            <person name="Hwang C.Y."/>
        </authorList>
    </citation>
    <scope>NUCLEOTIDE SEQUENCE</scope>
    <source>
        <strain evidence="2">HL-RS19</strain>
    </source>
</reference>
<evidence type="ECO:0000259" key="1">
    <source>
        <dbReference type="Pfam" id="PF00535"/>
    </source>
</evidence>
<feature type="domain" description="Glycosyltransferase 2-like" evidence="1">
    <location>
        <begin position="6"/>
        <end position="122"/>
    </location>
</feature>
<dbReference type="GO" id="GO:0016758">
    <property type="term" value="F:hexosyltransferase activity"/>
    <property type="evidence" value="ECO:0007669"/>
    <property type="project" value="UniProtKB-ARBA"/>
</dbReference>
<sequence length="305" mass="35538">MKPLLSICCTTYNHVKFVKQTLDGFLLQETNFPIEIIIHDDASTDGTQDLLKVYAEKDSRVKLILQQENQYSQNIKPWAHFCFPKAQGKYIALCEGDDYWVDPLKLQKQVDFLEANPEYTVSWTNFEILKREGLSKNDFTYTTDIVTIDFNNLFTPYSTYTLTAVFKKQALNIELYKTLKHSKDNSLYVMLLQKGKGVFMNFISAVYRIHEGGAYSLQSDFFKHYSSYLNLQEVTTIVAESRTKNINKILKSLANGAAFSSLKSKHSGEKMDQVQVRFMTNHFNQASFKTKFKYYKRLFKYKFLK</sequence>
<dbReference type="EMBL" id="CP113088">
    <property type="protein sequence ID" value="WAC01872.1"/>
    <property type="molecule type" value="Genomic_DNA"/>
</dbReference>
<dbReference type="PANTHER" id="PTHR22916:SF3">
    <property type="entry name" value="UDP-GLCNAC:BETAGAL BETA-1,3-N-ACETYLGLUCOSAMINYLTRANSFERASE-LIKE PROTEIN 1"/>
    <property type="match status" value="1"/>
</dbReference>
<dbReference type="InterPro" id="IPR029044">
    <property type="entry name" value="Nucleotide-diphossugar_trans"/>
</dbReference>
<accession>A0A9E8MWG9</accession>
<proteinExistence type="predicted"/>
<dbReference type="Pfam" id="PF00535">
    <property type="entry name" value="Glycos_transf_2"/>
    <property type="match status" value="1"/>
</dbReference>
<dbReference type="RefSeq" id="WP_267676470.1">
    <property type="nucleotide sequence ID" value="NZ_CP113088.1"/>
</dbReference>
<keyword evidence="3" id="KW-1185">Reference proteome</keyword>
<protein>
    <submittedName>
        <fullName evidence="2">Glycosyltransferase</fullName>
        <ecNumber evidence="2">2.4.-.-</ecNumber>
    </submittedName>
</protein>
<dbReference type="PANTHER" id="PTHR22916">
    <property type="entry name" value="GLYCOSYLTRANSFERASE"/>
    <property type="match status" value="1"/>
</dbReference>
<evidence type="ECO:0000313" key="2">
    <source>
        <dbReference type="EMBL" id="WAC01872.1"/>
    </source>
</evidence>
<dbReference type="Gene3D" id="3.90.550.10">
    <property type="entry name" value="Spore Coat Polysaccharide Biosynthesis Protein SpsA, Chain A"/>
    <property type="match status" value="1"/>
</dbReference>
<keyword evidence="2" id="KW-0328">Glycosyltransferase</keyword>
<dbReference type="EC" id="2.4.-.-" evidence="2"/>
<dbReference type="KEGG" id="lnu:N7U66_18725"/>
<dbReference type="InterPro" id="IPR001173">
    <property type="entry name" value="Glyco_trans_2-like"/>
</dbReference>
<keyword evidence="2" id="KW-0808">Transferase</keyword>
<dbReference type="AlphaFoldDB" id="A0A9E8MWG9"/>